<accession>A0A7G1P2M8</accession>
<reference evidence="2 3" key="1">
    <citation type="journal article" date="2014" name="Int. J. Syst. Evol. Microbiol.">
        <title>Complete genome sequence of Corynebacterium casei LMG S-19264T (=DSM 44701T), isolated from a smear-ripened cheese.</title>
        <authorList>
            <consortium name="US DOE Joint Genome Institute (JGI-PGF)"/>
            <person name="Walter F."/>
            <person name="Albersmeier A."/>
            <person name="Kalinowski J."/>
            <person name="Ruckert C."/>
        </authorList>
    </citation>
    <scope>NUCLEOTIDE SEQUENCE [LARGE SCALE GENOMIC DNA]</scope>
    <source>
        <strain evidence="2 3">JCM 4677</strain>
    </source>
</reference>
<keyword evidence="3" id="KW-1185">Reference proteome</keyword>
<protein>
    <recommendedName>
        <fullName evidence="1">GTPase HflX N-terminal domain-containing protein</fullName>
    </recommendedName>
</protein>
<organism evidence="2 3">
    <name type="scientific">Streptomyces aurantiacus</name>
    <dbReference type="NCBI Taxonomy" id="47760"/>
    <lineage>
        <taxon>Bacteria</taxon>
        <taxon>Bacillati</taxon>
        <taxon>Actinomycetota</taxon>
        <taxon>Actinomycetes</taxon>
        <taxon>Kitasatosporales</taxon>
        <taxon>Streptomycetaceae</taxon>
        <taxon>Streptomyces</taxon>
        <taxon>Streptomyces aurantiacus group</taxon>
    </lineage>
</organism>
<dbReference type="InterPro" id="IPR025121">
    <property type="entry name" value="GTPase_HflX_N"/>
</dbReference>
<evidence type="ECO:0000313" key="2">
    <source>
        <dbReference type="EMBL" id="BCL29489.1"/>
    </source>
</evidence>
<dbReference type="Proteomes" id="UP000516444">
    <property type="component" value="Chromosome"/>
</dbReference>
<evidence type="ECO:0000313" key="3">
    <source>
        <dbReference type="Proteomes" id="UP000516444"/>
    </source>
</evidence>
<gene>
    <name evidence="2" type="ORF">GCM10017557_43480</name>
</gene>
<sequence>MPAGTGFVLAGADVLVAGYFSAKQKDFAALMDAAATALTARGARVVGLIVQRRGVSNGGAGKMGLPYSSRTLMSYGKVREVAALCERSGADAVVFLNDLTPRQYVALSRSFGCPAVSFAGILPSAPPGADPHLGGQDSGATGRP</sequence>
<feature type="domain" description="GTPase HflX N-terminal" evidence="1">
    <location>
        <begin position="68"/>
        <end position="114"/>
    </location>
</feature>
<dbReference type="AlphaFoldDB" id="A0A7G1P2M8"/>
<dbReference type="KEGG" id="sgm:GCM10017557_43480"/>
<name>A0A7G1P2M8_9ACTN</name>
<proteinExistence type="predicted"/>
<evidence type="ECO:0000259" key="1">
    <source>
        <dbReference type="Pfam" id="PF13167"/>
    </source>
</evidence>
<dbReference type="EMBL" id="AP023440">
    <property type="protein sequence ID" value="BCL29489.1"/>
    <property type="molecule type" value="Genomic_DNA"/>
</dbReference>
<dbReference type="Pfam" id="PF13167">
    <property type="entry name" value="GTP-bdg_N"/>
    <property type="match status" value="1"/>
</dbReference>